<protein>
    <submittedName>
        <fullName evidence="1">Uncharacterized protein</fullName>
    </submittedName>
</protein>
<dbReference type="Proteomes" id="UP000019184">
    <property type="component" value="Unassembled WGS sequence"/>
</dbReference>
<gene>
    <name evidence="1" type="ORF">BN874_400058</name>
</gene>
<evidence type="ECO:0000313" key="2">
    <source>
        <dbReference type="Proteomes" id="UP000019184"/>
    </source>
</evidence>
<comment type="caution">
    <text evidence="1">The sequence shown here is derived from an EMBL/GenBank/DDBJ whole genome shotgun (WGS) entry which is preliminary data.</text>
</comment>
<keyword evidence="2" id="KW-1185">Reference proteome</keyword>
<evidence type="ECO:0000313" key="1">
    <source>
        <dbReference type="EMBL" id="CDH46266.1"/>
    </source>
</evidence>
<dbReference type="AlphaFoldDB" id="A0A7U7J3K8"/>
<accession>A0A7U7J3K8</accession>
<proteinExistence type="predicted"/>
<dbReference type="EMBL" id="CBTK010000255">
    <property type="protein sequence ID" value="CDH46266.1"/>
    <property type="molecule type" value="Genomic_DNA"/>
</dbReference>
<reference evidence="1 2" key="1">
    <citation type="journal article" date="2014" name="ISME J.">
        <title>Candidatus Competibacter-lineage genomes retrieved from metagenomes reveal functional metabolic diversity.</title>
        <authorList>
            <person name="McIlroy S.J."/>
            <person name="Albertsen M."/>
            <person name="Andresen E.K."/>
            <person name="Saunders A.M."/>
            <person name="Kristiansen R."/>
            <person name="Stokholm-Bjerregaard M."/>
            <person name="Nielsen K.L."/>
            <person name="Nielsen P.H."/>
        </authorList>
    </citation>
    <scope>NUCLEOTIDE SEQUENCE [LARGE SCALE GENOMIC DNA]</scope>
    <source>
        <strain evidence="1 2">Run_B_J11</strain>
    </source>
</reference>
<name>A0A7U7J3K8_9GAMM</name>
<organism evidence="1 2">
    <name type="scientific">Candidatus Contendobacter odensis Run_B_J11</name>
    <dbReference type="NCBI Taxonomy" id="1400861"/>
    <lineage>
        <taxon>Bacteria</taxon>
        <taxon>Pseudomonadati</taxon>
        <taxon>Pseudomonadota</taxon>
        <taxon>Gammaproteobacteria</taxon>
        <taxon>Candidatus Competibacteraceae</taxon>
        <taxon>Candidatus Contendibacter</taxon>
    </lineage>
</organism>
<sequence>MLKVGKVAKTVAHAFHCFYGVVNSLNNTRREAMGKIVPPVNFPVIGTVGQADKMNITYLDQLVGFSQRPSLTLPTPAITGKFTGPILTEQTHSGKLL</sequence>